<comment type="catalytic activity">
    <reaction evidence="7 8">
        <text>hydrogencarbonate + H(+) = CO2 + H2O</text>
        <dbReference type="Rhea" id="RHEA:10748"/>
        <dbReference type="ChEBI" id="CHEBI:15377"/>
        <dbReference type="ChEBI" id="CHEBI:15378"/>
        <dbReference type="ChEBI" id="CHEBI:16526"/>
        <dbReference type="ChEBI" id="CHEBI:17544"/>
        <dbReference type="EC" id="4.2.1.1"/>
    </reaction>
</comment>
<gene>
    <name evidence="10" type="ORF">V3H18_13265</name>
</gene>
<keyword evidence="4" id="KW-0479">Metal-binding</keyword>
<comment type="similarity">
    <text evidence="2 8">Belongs to the beta-class carbonic anhydrase family.</text>
</comment>
<accession>A0ABU7XJF4</accession>
<evidence type="ECO:0000256" key="4">
    <source>
        <dbReference type="ARBA" id="ARBA00022723"/>
    </source>
</evidence>
<name>A0ABU7XJF4_9HYPH</name>
<protein>
    <recommendedName>
        <fullName evidence="3 8">Carbonic anhydrase</fullName>
        <ecNumber evidence="3 8">4.2.1.1</ecNumber>
    </recommendedName>
    <alternativeName>
        <fullName evidence="8">Carbonate dehydratase</fullName>
    </alternativeName>
</protein>
<comment type="cofactor">
    <cofactor evidence="1">
        <name>Zn(2+)</name>
        <dbReference type="ChEBI" id="CHEBI:29105"/>
    </cofactor>
</comment>
<keyword evidence="11" id="KW-1185">Reference proteome</keyword>
<feature type="compositionally biased region" description="Polar residues" evidence="9">
    <location>
        <begin position="24"/>
        <end position="37"/>
    </location>
</feature>
<evidence type="ECO:0000256" key="8">
    <source>
        <dbReference type="RuleBase" id="RU003956"/>
    </source>
</evidence>
<dbReference type="InterPro" id="IPR015892">
    <property type="entry name" value="Carbonic_anhydrase_CS"/>
</dbReference>
<evidence type="ECO:0000313" key="11">
    <source>
        <dbReference type="Proteomes" id="UP001350748"/>
    </source>
</evidence>
<reference evidence="10 11" key="1">
    <citation type="submission" date="2024-02" db="EMBL/GenBank/DDBJ databases">
        <authorList>
            <person name="Grouzdev D."/>
        </authorList>
    </citation>
    <scope>NUCLEOTIDE SEQUENCE [LARGE SCALE GENOMIC DNA]</scope>
    <source>
        <strain evidence="10 11">9N</strain>
    </source>
</reference>
<evidence type="ECO:0000313" key="10">
    <source>
        <dbReference type="EMBL" id="MEF3367504.1"/>
    </source>
</evidence>
<evidence type="ECO:0000256" key="1">
    <source>
        <dbReference type="ARBA" id="ARBA00001947"/>
    </source>
</evidence>
<dbReference type="Proteomes" id="UP001350748">
    <property type="component" value="Unassembled WGS sequence"/>
</dbReference>
<evidence type="ECO:0000256" key="3">
    <source>
        <dbReference type="ARBA" id="ARBA00012925"/>
    </source>
</evidence>
<keyword evidence="6 8" id="KW-0456">Lyase</keyword>
<dbReference type="RefSeq" id="WP_332082549.1">
    <property type="nucleotide sequence ID" value="NZ_JAZHYN010000045.1"/>
</dbReference>
<dbReference type="Gene3D" id="3.40.1050.10">
    <property type="entry name" value="Carbonic anhydrase"/>
    <property type="match status" value="1"/>
</dbReference>
<evidence type="ECO:0000256" key="6">
    <source>
        <dbReference type="ARBA" id="ARBA00023239"/>
    </source>
</evidence>
<feature type="region of interest" description="Disordered" evidence="9">
    <location>
        <begin position="16"/>
        <end position="37"/>
    </location>
</feature>
<dbReference type="SMART" id="SM00947">
    <property type="entry name" value="Pro_CA"/>
    <property type="match status" value="1"/>
</dbReference>
<evidence type="ECO:0000256" key="5">
    <source>
        <dbReference type="ARBA" id="ARBA00022833"/>
    </source>
</evidence>
<dbReference type="EMBL" id="JAZHYN010000045">
    <property type="protein sequence ID" value="MEF3367504.1"/>
    <property type="molecule type" value="Genomic_DNA"/>
</dbReference>
<dbReference type="InterPro" id="IPR001765">
    <property type="entry name" value="Carbonic_anhydrase"/>
</dbReference>
<dbReference type="InterPro" id="IPR036874">
    <property type="entry name" value="Carbonic_anhydrase_sf"/>
</dbReference>
<organism evidence="10 11">
    <name type="scientific">Methylocystis borbori</name>
    <dbReference type="NCBI Taxonomy" id="3118750"/>
    <lineage>
        <taxon>Bacteria</taxon>
        <taxon>Pseudomonadati</taxon>
        <taxon>Pseudomonadota</taxon>
        <taxon>Alphaproteobacteria</taxon>
        <taxon>Hyphomicrobiales</taxon>
        <taxon>Methylocystaceae</taxon>
        <taxon>Methylocystis</taxon>
    </lineage>
</organism>
<dbReference type="PROSITE" id="PS00705">
    <property type="entry name" value="PROK_CO2_ANHYDRASE_2"/>
    <property type="match status" value="1"/>
</dbReference>
<comment type="function">
    <text evidence="8">Reversible hydration of carbon dioxide.</text>
</comment>
<evidence type="ECO:0000256" key="7">
    <source>
        <dbReference type="ARBA" id="ARBA00048348"/>
    </source>
</evidence>
<dbReference type="EC" id="4.2.1.1" evidence="3 8"/>
<sequence>MARSAAIHPLPGRGGNLHLWHSSPRLTRSRGSSSMTEKSTIDQLLNGNDQFVAEEFERHPAYYHELAKRQSPKALWIGCSDSRVSEDVITGSKPGTMFVHRNVANIVAFNDVNVASIIEYAVEYLKIEDIIVCGHTGCGGIAAIEDGVHENYIADWLCIASGAKETVDRIAAERNLSREQKLELLAGENVKLQIKHLRSLAMIKNMHAKGLLPRIHGWLYRIETGKIEVLVDGRDRV</sequence>
<evidence type="ECO:0000256" key="2">
    <source>
        <dbReference type="ARBA" id="ARBA00006217"/>
    </source>
</evidence>
<evidence type="ECO:0000256" key="9">
    <source>
        <dbReference type="SAM" id="MobiDB-lite"/>
    </source>
</evidence>
<comment type="caution">
    <text evidence="10">The sequence shown here is derived from an EMBL/GenBank/DDBJ whole genome shotgun (WGS) entry which is preliminary data.</text>
</comment>
<dbReference type="PANTHER" id="PTHR11002:SF76">
    <property type="entry name" value="CARBONIC ANHYDRASE"/>
    <property type="match status" value="1"/>
</dbReference>
<dbReference type="SUPFAM" id="SSF53056">
    <property type="entry name" value="beta-carbonic anhydrase, cab"/>
    <property type="match status" value="1"/>
</dbReference>
<dbReference type="Pfam" id="PF00484">
    <property type="entry name" value="Pro_CA"/>
    <property type="match status" value="1"/>
</dbReference>
<proteinExistence type="inferred from homology"/>
<dbReference type="PANTHER" id="PTHR11002">
    <property type="entry name" value="CARBONIC ANHYDRASE"/>
    <property type="match status" value="1"/>
</dbReference>
<keyword evidence="5 8" id="KW-0862">Zinc</keyword>